<evidence type="ECO:0000313" key="11">
    <source>
        <dbReference type="Proteomes" id="UP000198976"/>
    </source>
</evidence>
<feature type="region of interest" description="Disordered" evidence="6">
    <location>
        <begin position="367"/>
        <end position="388"/>
    </location>
</feature>
<dbReference type="GO" id="GO:0006508">
    <property type="term" value="P:proteolysis"/>
    <property type="evidence" value="ECO:0007669"/>
    <property type="project" value="UniProtKB-KW"/>
</dbReference>
<feature type="region of interest" description="Disordered" evidence="6">
    <location>
        <begin position="435"/>
        <end position="464"/>
    </location>
</feature>
<keyword evidence="2 5" id="KW-0645">Protease</keyword>
<keyword evidence="11" id="KW-1185">Reference proteome</keyword>
<dbReference type="PANTHER" id="PTHR43806:SF11">
    <property type="entry name" value="CEREVISIN-RELATED"/>
    <property type="match status" value="1"/>
</dbReference>
<dbReference type="GO" id="GO:0008233">
    <property type="term" value="F:peptidase activity"/>
    <property type="evidence" value="ECO:0007669"/>
    <property type="project" value="UniProtKB-KW"/>
</dbReference>
<dbReference type="InterPro" id="IPR015500">
    <property type="entry name" value="Peptidase_S8_subtilisin-rel"/>
</dbReference>
<evidence type="ECO:0000256" key="4">
    <source>
        <dbReference type="ARBA" id="ARBA00022825"/>
    </source>
</evidence>
<dbReference type="EMBL" id="LT629792">
    <property type="protein sequence ID" value="SDT86308.1"/>
    <property type="molecule type" value="Genomic_DNA"/>
</dbReference>
<evidence type="ECO:0000256" key="6">
    <source>
        <dbReference type="SAM" id="MobiDB-lite"/>
    </source>
</evidence>
<dbReference type="SUPFAM" id="SSF52743">
    <property type="entry name" value="Subtilisin-like"/>
    <property type="match status" value="1"/>
</dbReference>
<dbReference type="InterPro" id="IPR000209">
    <property type="entry name" value="Peptidase_S8/S53_dom"/>
</dbReference>
<evidence type="ECO:0000256" key="3">
    <source>
        <dbReference type="ARBA" id="ARBA00022801"/>
    </source>
</evidence>
<sequence length="464" mass="48831">MSEQRTHIVRWAHTALLTCVCALLPLSLLPHASHAQAPVGTSHSQPARVDHRARIPLANGDEPQACQVGKTQYVPIEPPVFERLGIQQAWELSTGGVLVAVVDSGVSSANEHLKEAVQPGTDFVDSGGDGRTDVDGHGTAVAGQIASRPVEGSGLVGIAKSAQILPVRVYASTRPEDTDNGRGPNVKRTAAGIRWAADHGAKIIAVPASSPSDHAELAQAVAYATNAGALIVASAGNADPNGENSGVRFPANYEQVLSVSAVTLQGQPSDSVVHGVHVEVAAPGSDVLTTFLQWGDCVLSGEQPSTSYSTGYVAGIAALVAAAHPEETPADWKYRILATALRSTPSERNEIVGWGIVAPKDAINFVNDGTQDGPPNPRYQRADRPIPPPVRLVKPEEDLTKSRTQYLTIAAGIGVAVLLGSLVAATLIDQHRQTRKRARKSSVTTRHVSNPFSLRVPRTESGQK</sequence>
<feature type="active site" description="Charge relay system" evidence="5">
    <location>
        <position position="137"/>
    </location>
</feature>
<gene>
    <name evidence="10" type="ORF">SAMN04489714_0289</name>
</gene>
<reference evidence="10 11" key="1">
    <citation type="submission" date="2016-10" db="EMBL/GenBank/DDBJ databases">
        <authorList>
            <person name="Varghese N."/>
            <person name="Submissions S."/>
        </authorList>
    </citation>
    <scope>NUCLEOTIDE SEQUENCE [LARGE SCALE GENOMIC DNA]</scope>
    <source>
        <strain evidence="10 11">DSM 9169</strain>
    </source>
</reference>
<evidence type="ECO:0000313" key="10">
    <source>
        <dbReference type="EMBL" id="SDT86308.1"/>
    </source>
</evidence>
<dbReference type="InterPro" id="IPR050131">
    <property type="entry name" value="Peptidase_S8_subtilisin-like"/>
</dbReference>
<dbReference type="InterPro" id="IPR023827">
    <property type="entry name" value="Peptidase_S8_Asp-AS"/>
</dbReference>
<dbReference type="InterPro" id="IPR022398">
    <property type="entry name" value="Peptidase_S8_His-AS"/>
</dbReference>
<feature type="chain" id="PRO_5046406279" evidence="8">
    <location>
        <begin position="36"/>
        <end position="464"/>
    </location>
</feature>
<dbReference type="Gene3D" id="3.40.50.200">
    <property type="entry name" value="Peptidase S8/S53 domain"/>
    <property type="match status" value="1"/>
</dbReference>
<evidence type="ECO:0000256" key="1">
    <source>
        <dbReference type="ARBA" id="ARBA00011073"/>
    </source>
</evidence>
<name>A0ABY0V586_9ACTO</name>
<dbReference type="PRINTS" id="PR00723">
    <property type="entry name" value="SUBTILISIN"/>
</dbReference>
<dbReference type="Proteomes" id="UP000198976">
    <property type="component" value="Chromosome I"/>
</dbReference>
<dbReference type="InterPro" id="IPR036852">
    <property type="entry name" value="Peptidase_S8/S53_dom_sf"/>
</dbReference>
<dbReference type="PROSITE" id="PS00136">
    <property type="entry name" value="SUBTILASE_ASP"/>
    <property type="match status" value="1"/>
</dbReference>
<evidence type="ECO:0000256" key="2">
    <source>
        <dbReference type="ARBA" id="ARBA00022670"/>
    </source>
</evidence>
<keyword evidence="4 5" id="KW-0720">Serine protease</keyword>
<dbReference type="RefSeq" id="WP_092648203.1">
    <property type="nucleotide sequence ID" value="NZ_LT629792.1"/>
</dbReference>
<dbReference type="PROSITE" id="PS00137">
    <property type="entry name" value="SUBTILASE_HIS"/>
    <property type="match status" value="1"/>
</dbReference>
<protein>
    <submittedName>
        <fullName evidence="10">Type VII secretion-associated serine protease mycosin</fullName>
    </submittedName>
</protein>
<dbReference type="Pfam" id="PF00082">
    <property type="entry name" value="Peptidase_S8"/>
    <property type="match status" value="1"/>
</dbReference>
<keyword evidence="7" id="KW-0472">Membrane</keyword>
<feature type="transmembrane region" description="Helical" evidence="7">
    <location>
        <begin position="406"/>
        <end position="428"/>
    </location>
</feature>
<keyword evidence="8" id="KW-0732">Signal</keyword>
<feature type="active site" description="Charge relay system" evidence="5">
    <location>
        <position position="307"/>
    </location>
</feature>
<evidence type="ECO:0000256" key="8">
    <source>
        <dbReference type="SAM" id="SignalP"/>
    </source>
</evidence>
<keyword evidence="7" id="KW-0812">Transmembrane</keyword>
<dbReference type="PROSITE" id="PS51892">
    <property type="entry name" value="SUBTILASE"/>
    <property type="match status" value="1"/>
</dbReference>
<keyword evidence="7" id="KW-1133">Transmembrane helix</keyword>
<proteinExistence type="inferred from homology"/>
<feature type="signal peptide" evidence="8">
    <location>
        <begin position="1"/>
        <end position="35"/>
    </location>
</feature>
<evidence type="ECO:0000259" key="9">
    <source>
        <dbReference type="Pfam" id="PF00082"/>
    </source>
</evidence>
<comment type="similarity">
    <text evidence="1 5">Belongs to the peptidase S8 family.</text>
</comment>
<keyword evidence="3 5" id="KW-0378">Hydrolase</keyword>
<evidence type="ECO:0000256" key="5">
    <source>
        <dbReference type="PROSITE-ProRule" id="PRU01240"/>
    </source>
</evidence>
<evidence type="ECO:0000256" key="7">
    <source>
        <dbReference type="SAM" id="Phobius"/>
    </source>
</evidence>
<feature type="compositionally biased region" description="Polar residues" evidence="6">
    <location>
        <begin position="441"/>
        <end position="452"/>
    </location>
</feature>
<accession>A0ABY0V586</accession>
<feature type="domain" description="Peptidase S8/S53" evidence="9">
    <location>
        <begin position="96"/>
        <end position="355"/>
    </location>
</feature>
<organism evidence="10 11">
    <name type="scientific">Schaalia radingae</name>
    <dbReference type="NCBI Taxonomy" id="131110"/>
    <lineage>
        <taxon>Bacteria</taxon>
        <taxon>Bacillati</taxon>
        <taxon>Actinomycetota</taxon>
        <taxon>Actinomycetes</taxon>
        <taxon>Actinomycetales</taxon>
        <taxon>Actinomycetaceae</taxon>
        <taxon>Schaalia</taxon>
    </lineage>
</organism>
<feature type="active site" description="Charge relay system" evidence="5">
    <location>
        <position position="103"/>
    </location>
</feature>
<dbReference type="PANTHER" id="PTHR43806">
    <property type="entry name" value="PEPTIDASE S8"/>
    <property type="match status" value="1"/>
</dbReference>